<accession>A0A4P6HLT8</accession>
<evidence type="ECO:0000313" key="2">
    <source>
        <dbReference type="EMBL" id="QAZ66910.1"/>
    </source>
</evidence>
<dbReference type="Gene3D" id="2.120.10.30">
    <property type="entry name" value="TolB, C-terminal domain"/>
    <property type="match status" value="1"/>
</dbReference>
<protein>
    <submittedName>
        <fullName evidence="2">Biopolymer transporter Tol</fullName>
    </submittedName>
</protein>
<feature type="chain" id="PRO_5020417291" evidence="1">
    <location>
        <begin position="32"/>
        <end position="403"/>
    </location>
</feature>
<dbReference type="SUPFAM" id="SSF82171">
    <property type="entry name" value="DPP6 N-terminal domain-like"/>
    <property type="match status" value="1"/>
</dbReference>
<dbReference type="Pfam" id="PF07676">
    <property type="entry name" value="PD40"/>
    <property type="match status" value="1"/>
</dbReference>
<dbReference type="KEGG" id="dcb:C3Y92_06515"/>
<feature type="signal peptide" evidence="1">
    <location>
        <begin position="1"/>
        <end position="31"/>
    </location>
</feature>
<dbReference type="InterPro" id="IPR011659">
    <property type="entry name" value="WD40"/>
</dbReference>
<dbReference type="AlphaFoldDB" id="A0A4P6HLT8"/>
<keyword evidence="1" id="KW-0732">Signal</keyword>
<dbReference type="OrthoDB" id="9758793at2"/>
<dbReference type="Proteomes" id="UP000293296">
    <property type="component" value="Chromosome"/>
</dbReference>
<name>A0A4P6HLT8_9BACT</name>
<organism evidence="2 3">
    <name type="scientific">Solidesulfovibrio carbinolicus</name>
    <dbReference type="NCBI Taxonomy" id="296842"/>
    <lineage>
        <taxon>Bacteria</taxon>
        <taxon>Pseudomonadati</taxon>
        <taxon>Thermodesulfobacteriota</taxon>
        <taxon>Desulfovibrionia</taxon>
        <taxon>Desulfovibrionales</taxon>
        <taxon>Desulfovibrionaceae</taxon>
        <taxon>Solidesulfovibrio</taxon>
    </lineage>
</organism>
<dbReference type="EMBL" id="CP026538">
    <property type="protein sequence ID" value="QAZ66910.1"/>
    <property type="molecule type" value="Genomic_DNA"/>
</dbReference>
<keyword evidence="3" id="KW-1185">Reference proteome</keyword>
<reference evidence="2 3" key="1">
    <citation type="submission" date="2018-02" db="EMBL/GenBank/DDBJ databases">
        <title>Genome sequence of Desulfovibrio carbinolicus DSM 3852.</title>
        <authorList>
            <person name="Wilbanks E."/>
            <person name="Skennerton C.T."/>
            <person name="Orphan V.J."/>
        </authorList>
    </citation>
    <scope>NUCLEOTIDE SEQUENCE [LARGE SCALE GENOMIC DNA]</scope>
    <source>
        <strain evidence="2 3">DSM 3852</strain>
    </source>
</reference>
<dbReference type="RefSeq" id="WP_129350897.1">
    <property type="nucleotide sequence ID" value="NZ_CP026538.1"/>
</dbReference>
<dbReference type="InterPro" id="IPR011042">
    <property type="entry name" value="6-blade_b-propeller_TolB-like"/>
</dbReference>
<evidence type="ECO:0000313" key="3">
    <source>
        <dbReference type="Proteomes" id="UP000293296"/>
    </source>
</evidence>
<evidence type="ECO:0000256" key="1">
    <source>
        <dbReference type="SAM" id="SignalP"/>
    </source>
</evidence>
<gene>
    <name evidence="2" type="ORF">C3Y92_06515</name>
</gene>
<proteinExistence type="predicted"/>
<sequence>MTVPRSMCAALLAALLLVPALGLTQSLHVNGDPYMTVTDAAQARLADGRKQRAPALAVGDPVFVLEVKDGWATVARPDPRQPNFPGRLYRLPLAALAAQPGKTQAHRPTWAPAPGDPALAERDIVAYEDEPWIMVREGAAKPRRVAKGAWPAVSADGTLLAFWPEAEGGVTVVDLTGKAQPRRFPTTPQAVREIHFSPQGLVLAWRVDDRRVLGNPRDRIESVDLAAPDAQPAVVVPWLPVTTSLNGFGVDGKTLAFFVWENEANQLRLIDAHGRVLRQTPVSAFLDPTLDSSGDTYLPSPTSDTLVLAASDVNPSPAMERWLNDSGSALFLCDLGSGTSYRLTPRELVAVSPTWTPDGRRIYFAGLPEKPANGPHRLYRMNADGTGLTELGKGFRPSVGTRP</sequence>